<dbReference type="SUPFAM" id="SSF52402">
    <property type="entry name" value="Adenine nucleotide alpha hydrolases-like"/>
    <property type="match status" value="1"/>
</dbReference>
<evidence type="ECO:0000313" key="2">
    <source>
        <dbReference type="EMBL" id="XBY43857.1"/>
    </source>
</evidence>
<dbReference type="AlphaFoldDB" id="A0AAU7XAC7"/>
<protein>
    <submittedName>
        <fullName evidence="2">Universal stress protein</fullName>
    </submittedName>
</protein>
<dbReference type="InterPro" id="IPR006016">
    <property type="entry name" value="UspA"/>
</dbReference>
<accession>A0AAU7XAC7</accession>
<evidence type="ECO:0000259" key="1">
    <source>
        <dbReference type="Pfam" id="PF00582"/>
    </source>
</evidence>
<dbReference type="KEGG" id="mflg:ABS361_17590"/>
<proteinExistence type="predicted"/>
<dbReference type="Gene3D" id="3.40.50.12370">
    <property type="match status" value="1"/>
</dbReference>
<name>A0AAU7XAC7_9HYPH</name>
<organism evidence="2">
    <name type="scientific">Methyloraptor flagellatus</name>
    <dbReference type="NCBI Taxonomy" id="3162530"/>
    <lineage>
        <taxon>Bacteria</taxon>
        <taxon>Pseudomonadati</taxon>
        <taxon>Pseudomonadota</taxon>
        <taxon>Alphaproteobacteria</taxon>
        <taxon>Hyphomicrobiales</taxon>
        <taxon>Ancalomicrobiaceae</taxon>
        <taxon>Methyloraptor</taxon>
    </lineage>
</organism>
<sequence length="164" mass="17307">MVTKRRSHEEGHRRKFLVVVDDTPECDRAVVYASRRAARTGGGVVLLFIIDDSDFRGFLGVEQAMRAEAREAAEMTLAKVGERVKAIAGIEPDQVIREGTRSAEILAAIEADEDIAILALAAGTGSEGPGPLVTSIAGRASGTFPVPITIVPGHLGDDEIAAMA</sequence>
<feature type="domain" description="UspA" evidence="1">
    <location>
        <begin position="13"/>
        <end position="152"/>
    </location>
</feature>
<dbReference type="Pfam" id="PF00582">
    <property type="entry name" value="Usp"/>
    <property type="match status" value="1"/>
</dbReference>
<dbReference type="EMBL" id="CP158568">
    <property type="protein sequence ID" value="XBY43857.1"/>
    <property type="molecule type" value="Genomic_DNA"/>
</dbReference>
<gene>
    <name evidence="2" type="ORF">ABS361_17590</name>
</gene>
<reference evidence="2" key="1">
    <citation type="submission" date="2024-06" db="EMBL/GenBank/DDBJ databases">
        <title>Methylostella associata gen. nov., sp. nov., a novel Ancalomicrobiaceae-affiliated facultatively methylotrophic bacteria that feed on methanotrophs of the genus Methylococcus.</title>
        <authorList>
            <person name="Saltykova V."/>
            <person name="Danilova O.V."/>
            <person name="Oshkin I.Y."/>
            <person name="Belova S.E."/>
            <person name="Pimenov N.V."/>
            <person name="Dedysh S.N."/>
        </authorList>
    </citation>
    <scope>NUCLEOTIDE SEQUENCE</scope>
    <source>
        <strain evidence="2">S20</strain>
    </source>
</reference>
<dbReference type="CDD" id="cd00293">
    <property type="entry name" value="USP-like"/>
    <property type="match status" value="1"/>
</dbReference>